<dbReference type="InterPro" id="IPR025159">
    <property type="entry name" value="AbiEi_N"/>
</dbReference>
<name>A0ABW6WGU0_9ACTN</name>
<proteinExistence type="predicted"/>
<dbReference type="Proteomes" id="UP001602245">
    <property type="component" value="Unassembled WGS sequence"/>
</dbReference>
<keyword evidence="3" id="KW-1185">Reference proteome</keyword>
<sequence length="196" mass="21977">MADDLDHLPETFTYRGAREAGVPKRRFYALRDSGAIDQISRGVYRRTGASRIVDLDRLEIALRAPLATLCLTTALAYHDLTDANPASIDVAVPAGAHRPQTTAPVTWHQFDRATFDLGRTELPVDDTVTIGLYSAVRSVVDAFRLRHREGEDLAYIALRRWLRRPGNSPATLHEMARNFPRAVKPITKALEILQYD</sequence>
<dbReference type="Pfam" id="PF13338">
    <property type="entry name" value="AbiEi_4"/>
    <property type="match status" value="1"/>
</dbReference>
<organism evidence="2 3">
    <name type="scientific">Paractinoplanes globisporus</name>
    <dbReference type="NCBI Taxonomy" id="113565"/>
    <lineage>
        <taxon>Bacteria</taxon>
        <taxon>Bacillati</taxon>
        <taxon>Actinomycetota</taxon>
        <taxon>Actinomycetes</taxon>
        <taxon>Micromonosporales</taxon>
        <taxon>Micromonosporaceae</taxon>
        <taxon>Paractinoplanes</taxon>
    </lineage>
</organism>
<protein>
    <submittedName>
        <fullName evidence="2">Type IV toxin-antitoxin system AbiEi family antitoxin domain-containing protein</fullName>
    </submittedName>
</protein>
<evidence type="ECO:0000313" key="3">
    <source>
        <dbReference type="Proteomes" id="UP001602245"/>
    </source>
</evidence>
<evidence type="ECO:0000313" key="2">
    <source>
        <dbReference type="EMBL" id="MFF5291421.1"/>
    </source>
</evidence>
<evidence type="ECO:0000259" key="1">
    <source>
        <dbReference type="Pfam" id="PF13338"/>
    </source>
</evidence>
<gene>
    <name evidence="2" type="ORF">ACFY35_18420</name>
</gene>
<comment type="caution">
    <text evidence="2">The sequence shown here is derived from an EMBL/GenBank/DDBJ whole genome shotgun (WGS) entry which is preliminary data.</text>
</comment>
<reference evidence="2 3" key="1">
    <citation type="submission" date="2024-10" db="EMBL/GenBank/DDBJ databases">
        <title>The Natural Products Discovery Center: Release of the First 8490 Sequenced Strains for Exploring Actinobacteria Biosynthetic Diversity.</title>
        <authorList>
            <person name="Kalkreuter E."/>
            <person name="Kautsar S.A."/>
            <person name="Yang D."/>
            <person name="Bader C.D."/>
            <person name="Teijaro C.N."/>
            <person name="Fluegel L."/>
            <person name="Davis C.M."/>
            <person name="Simpson J.R."/>
            <person name="Lauterbach L."/>
            <person name="Steele A.D."/>
            <person name="Gui C."/>
            <person name="Meng S."/>
            <person name="Li G."/>
            <person name="Viehrig K."/>
            <person name="Ye F."/>
            <person name="Su P."/>
            <person name="Kiefer A.F."/>
            <person name="Nichols A."/>
            <person name="Cepeda A.J."/>
            <person name="Yan W."/>
            <person name="Fan B."/>
            <person name="Jiang Y."/>
            <person name="Adhikari A."/>
            <person name="Zheng C.-J."/>
            <person name="Schuster L."/>
            <person name="Cowan T.M."/>
            <person name="Smanski M.J."/>
            <person name="Chevrette M.G."/>
            <person name="De Carvalho L.P.S."/>
            <person name="Shen B."/>
        </authorList>
    </citation>
    <scope>NUCLEOTIDE SEQUENCE [LARGE SCALE GENOMIC DNA]</scope>
    <source>
        <strain evidence="2 3">NPDC000087</strain>
    </source>
</reference>
<accession>A0ABW6WGU0</accession>
<feature type="domain" description="AbiEi antitoxin N-terminal" evidence="1">
    <location>
        <begin position="11"/>
        <end position="46"/>
    </location>
</feature>
<dbReference type="RefSeq" id="WP_020516531.1">
    <property type="nucleotide sequence ID" value="NZ_JBIAZU010000003.1"/>
</dbReference>
<dbReference type="EMBL" id="JBIAZU010000003">
    <property type="protein sequence ID" value="MFF5291421.1"/>
    <property type="molecule type" value="Genomic_DNA"/>
</dbReference>